<keyword evidence="1" id="KW-0489">Methyltransferase</keyword>
<reference evidence="5" key="1">
    <citation type="submission" date="2016-10" db="EMBL/GenBank/DDBJ databases">
        <authorList>
            <person name="de Groot N.N."/>
        </authorList>
    </citation>
    <scope>NUCLEOTIDE SEQUENCE</scope>
</reference>
<dbReference type="EMBL" id="FPHE01000004">
    <property type="protein sequence ID" value="SFV50483.1"/>
    <property type="molecule type" value="Genomic_DNA"/>
</dbReference>
<dbReference type="SUPFAM" id="SSF53335">
    <property type="entry name" value="S-adenosyl-L-methionine-dependent methyltransferases"/>
    <property type="match status" value="1"/>
</dbReference>
<dbReference type="GO" id="GO:0008170">
    <property type="term" value="F:N-methyltransferase activity"/>
    <property type="evidence" value="ECO:0007669"/>
    <property type="project" value="InterPro"/>
</dbReference>
<dbReference type="PRINTS" id="PR00507">
    <property type="entry name" value="N12N6MTFRASE"/>
</dbReference>
<dbReference type="InterPro" id="IPR029063">
    <property type="entry name" value="SAM-dependent_MTases_sf"/>
</dbReference>
<dbReference type="AlphaFoldDB" id="A0A1W1BAE1"/>
<gene>
    <name evidence="5" type="ORF">MNB_SV-12-764</name>
</gene>
<dbReference type="GO" id="GO:0003677">
    <property type="term" value="F:DNA binding"/>
    <property type="evidence" value="ECO:0007669"/>
    <property type="project" value="InterPro"/>
</dbReference>
<evidence type="ECO:0000256" key="3">
    <source>
        <dbReference type="ARBA" id="ARBA00022691"/>
    </source>
</evidence>
<dbReference type="InterPro" id="IPR003356">
    <property type="entry name" value="DNA_methylase_A-5"/>
</dbReference>
<dbReference type="GO" id="GO:0032259">
    <property type="term" value="P:methylation"/>
    <property type="evidence" value="ECO:0007669"/>
    <property type="project" value="UniProtKB-KW"/>
</dbReference>
<evidence type="ECO:0000313" key="5">
    <source>
        <dbReference type="EMBL" id="SFV50483.1"/>
    </source>
</evidence>
<dbReference type="Gene3D" id="3.40.50.150">
    <property type="entry name" value="Vaccinia Virus protein VP39"/>
    <property type="match status" value="1"/>
</dbReference>
<protein>
    <submittedName>
        <fullName evidence="5">Putative type IIS restriction /modification enzyme, N-terminal half</fullName>
    </submittedName>
</protein>
<evidence type="ECO:0000256" key="1">
    <source>
        <dbReference type="ARBA" id="ARBA00022603"/>
    </source>
</evidence>
<dbReference type="InterPro" id="IPR050953">
    <property type="entry name" value="N4_N6_ade-DNA_methylase"/>
</dbReference>
<organism evidence="5">
    <name type="scientific">hydrothermal vent metagenome</name>
    <dbReference type="NCBI Taxonomy" id="652676"/>
    <lineage>
        <taxon>unclassified sequences</taxon>
        <taxon>metagenomes</taxon>
        <taxon>ecological metagenomes</taxon>
    </lineage>
</organism>
<keyword evidence="3" id="KW-0949">S-adenosyl-L-methionine</keyword>
<evidence type="ECO:0000259" key="4">
    <source>
        <dbReference type="Pfam" id="PF02384"/>
    </source>
</evidence>
<dbReference type="PANTHER" id="PTHR33841:SF5">
    <property type="entry name" value="DNA METHYLASE (MODIFICATION METHYLASE) (METHYLTRANSFERASE)-RELATED"/>
    <property type="match status" value="1"/>
</dbReference>
<name>A0A1W1BAE1_9ZZZZ</name>
<sequence length="909" mass="104798">MSKITYNERSWAIDIISEIALFSSKVNKPIKRAGGESTINTGKKRFFPDVLLYGENSDILMGWELKMPDTAISDIDFIENAKIKAEILGLNSFLLWNAKEAILYLLENKNYIPHKSWDTSKGIIDKREDVENARDVWIESLHEILQDINNLFELGTIQRKPLIDSFSDTSIIKFILSNTKETAISLKSASRTDTRFKAEANVWWRIFKHNYLNGNQWEVLAEIVLINWIHKILFANILTAFQNDAKTVYNITTSTTPKEATQIFIDISSTCDFWNIFQPQLGEKYITSESWNNIVELNTLLRDIELASIGQELLQNILESVVSTSKRRVAGQFTTPIFLARLLVHFTFDNLTNTFHDPCCGTGTIARATYDIKKEAGISERDALASILASDKVAFPLQMATLAITEAKNMGEVIQIFQKDATDISLGEKIKLRNPYDGSIIEKEYKKVSSIASNLPFIQQEDLKVLNPKIKESTEKIIQKYLGKKAKLNAKSDMYAYLPFHFWELLEDNGRLGIIVSNSWLGTEWGTIFKDILSKFFHIEYIITSNSGRWFTNADVVTNILILEKKSVPQTPKKDDITKFVSISMELNNKRTNEEIEILYENILTDTDDGTFRIQEYRTSEIINIPLNWNALFGDISWLDEVDDKLIYANELFEINRGERRGWNDMFYPKKGHNIEPQYIKSVLKTPRHIKTLVAKADIDAFCCSKSIEELKKLKHNGALDWINKFEYVSNTKGKPLPKELKREGYFWYEMNDSTMADLVASMNFDKRIFIAKLETKSFVDQRLTRFTAKKEIDIDLIHALLNSILGIFFIESLGFGRGLGALDLSSTRIKKYLRVLNPELLTKEQIVLIKKKFILVRDREIKNITDEFKEADRIEFDKVVLEVFGILHLRDKIMDSFLYLYNMRTSVK</sequence>
<dbReference type="PANTHER" id="PTHR33841">
    <property type="entry name" value="DNA METHYLTRANSFERASE YEEA-RELATED"/>
    <property type="match status" value="1"/>
</dbReference>
<evidence type="ECO:0000256" key="2">
    <source>
        <dbReference type="ARBA" id="ARBA00022679"/>
    </source>
</evidence>
<feature type="domain" description="DNA methylase adenine-specific" evidence="4">
    <location>
        <begin position="324"/>
        <end position="591"/>
    </location>
</feature>
<proteinExistence type="predicted"/>
<accession>A0A1W1BAE1</accession>
<dbReference type="Pfam" id="PF02384">
    <property type="entry name" value="N6_Mtase"/>
    <property type="match status" value="1"/>
</dbReference>
<keyword evidence="2" id="KW-0808">Transferase</keyword>